<dbReference type="Pfam" id="PF00881">
    <property type="entry name" value="Nitroreductase"/>
    <property type="match status" value="1"/>
</dbReference>
<reference evidence="3 4" key="1">
    <citation type="submission" date="2017-03" db="EMBL/GenBank/DDBJ databases">
        <title>Complete genome sequence of Candidatus 'Thiodictyon syntrophicum' sp. nov. strain Cad16T, a photolithoautotroph purple sulfur bacterium isolated from an alpine meromictic lake.</title>
        <authorList>
            <person name="Luedin S.M."/>
            <person name="Pothier J.F."/>
            <person name="Danza F."/>
            <person name="Storelli N."/>
            <person name="Wittwer M."/>
            <person name="Tonolla M."/>
        </authorList>
    </citation>
    <scope>NUCLEOTIDE SEQUENCE [LARGE SCALE GENOMIC DNA]</scope>
    <source>
        <strain evidence="3 4">Cad16T</strain>
    </source>
</reference>
<evidence type="ECO:0000259" key="2">
    <source>
        <dbReference type="Pfam" id="PF00881"/>
    </source>
</evidence>
<dbReference type="EMBL" id="CP020370">
    <property type="protein sequence ID" value="AUB84598.1"/>
    <property type="molecule type" value="Genomic_DNA"/>
</dbReference>
<dbReference type="Gene3D" id="3.40.109.10">
    <property type="entry name" value="NADH Oxidase"/>
    <property type="match status" value="2"/>
</dbReference>
<evidence type="ECO:0000313" key="3">
    <source>
        <dbReference type="EMBL" id="AUB84598.1"/>
    </source>
</evidence>
<accession>A0A2K8UGC0</accession>
<dbReference type="CDD" id="cd02142">
    <property type="entry name" value="McbC_SagB-like_oxidoreductase"/>
    <property type="match status" value="2"/>
</dbReference>
<name>A0A2K8UGC0_9GAMM</name>
<dbReference type="SUPFAM" id="SSF55469">
    <property type="entry name" value="FMN-dependent nitroreductase-like"/>
    <property type="match status" value="2"/>
</dbReference>
<dbReference type="PANTHER" id="PTHR42741:SF3">
    <property type="entry name" value="NITROREDUCTASE FAMILY PROTEIN"/>
    <property type="match status" value="1"/>
</dbReference>
<dbReference type="PANTHER" id="PTHR42741">
    <property type="entry name" value="NITROREDUCTASE FAMILY PROTEIN"/>
    <property type="match status" value="1"/>
</dbReference>
<dbReference type="AlphaFoldDB" id="A0A2K8UGC0"/>
<proteinExistence type="predicted"/>
<feature type="region of interest" description="Disordered" evidence="1">
    <location>
        <begin position="289"/>
        <end position="312"/>
    </location>
</feature>
<dbReference type="OrthoDB" id="9801593at2"/>
<evidence type="ECO:0000256" key="1">
    <source>
        <dbReference type="SAM" id="MobiDB-lite"/>
    </source>
</evidence>
<dbReference type="GO" id="GO:0016491">
    <property type="term" value="F:oxidoreductase activity"/>
    <property type="evidence" value="ECO:0007669"/>
    <property type="project" value="InterPro"/>
</dbReference>
<feature type="region of interest" description="Disordered" evidence="1">
    <location>
        <begin position="525"/>
        <end position="545"/>
    </location>
</feature>
<dbReference type="InterPro" id="IPR029479">
    <property type="entry name" value="Nitroreductase"/>
</dbReference>
<dbReference type="InterPro" id="IPR000415">
    <property type="entry name" value="Nitroreductase-like"/>
</dbReference>
<dbReference type="Proteomes" id="UP000232638">
    <property type="component" value="Chromosome"/>
</dbReference>
<dbReference type="KEGG" id="tsy:THSYN_00680"/>
<gene>
    <name evidence="3" type="ORF">THSYN_00680</name>
</gene>
<organism evidence="3 4">
    <name type="scientific">Candidatus Thiodictyon syntrophicum</name>
    <dbReference type="NCBI Taxonomy" id="1166950"/>
    <lineage>
        <taxon>Bacteria</taxon>
        <taxon>Pseudomonadati</taxon>
        <taxon>Pseudomonadota</taxon>
        <taxon>Gammaproteobacteria</taxon>
        <taxon>Chromatiales</taxon>
        <taxon>Chromatiaceae</taxon>
        <taxon>Thiodictyon</taxon>
    </lineage>
</organism>
<sequence>MTATDLELVHAYHRASKHQPERYAPGPGGLDWANQPDPFRVFAGTRSIDLPLGADAQTLSFDRVRAGARPAPAPVDLAHLGVLLELALGLAAWKSVGEARWALRCNPSSGNLHPTECYLITDPRPGLPGGVWHYVSRDHRLEHRAHDVQAHPPASLDTPLVLALTSIQWREAWKYGLRAYRYCQLDLGHALGALAYAAAVLGWRVGVLPWGDAELAHRLGLDRPGDFDPGQGEAPDLALWVGPQAPAAGDLARLAATGRTFAGRANRLSDDPRPWPGIATVAAACERPTGVQPGGGSAREASAQWPPQGPNPSPLSAADLIRQRRSAQAFDGTTPLSAGRWFAILDALLPRPGVPPLDAWGGRPRVHLALFVHRVTDIAPGLYLLARDTAALPALRAGLHKDWRWDPVPGAPAQLPLFALTLGDARAAARQLACHQEIAADSAFAVGMLADFDGALAAGPWCYRELFWECGLLGQVLYLEAEAAGVRGTGIGCFFDDAMHQLLGISDTRWQSLYHFTVGTPVDDPRLQSAPPYDHRAPTAGTRSA</sequence>
<keyword evidence="4" id="KW-1185">Reference proteome</keyword>
<protein>
    <submittedName>
        <fullName evidence="3">Nitroreductase</fullName>
    </submittedName>
</protein>
<dbReference type="RefSeq" id="WP_100922248.1">
    <property type="nucleotide sequence ID" value="NZ_CP020370.1"/>
</dbReference>
<feature type="domain" description="Nitroreductase" evidence="2">
    <location>
        <begin position="463"/>
        <end position="519"/>
    </location>
</feature>
<evidence type="ECO:0000313" key="4">
    <source>
        <dbReference type="Proteomes" id="UP000232638"/>
    </source>
</evidence>